<dbReference type="EMBL" id="JAWJWE010000001">
    <property type="protein sequence ID" value="KAK6645562.1"/>
    <property type="molecule type" value="Genomic_DNA"/>
</dbReference>
<keyword evidence="7" id="KW-0406">Ion transport</keyword>
<dbReference type="GO" id="GO:0015078">
    <property type="term" value="F:proton transmembrane transporter activity"/>
    <property type="evidence" value="ECO:0007669"/>
    <property type="project" value="InterPro"/>
</dbReference>
<proteinExistence type="inferred from homology"/>
<evidence type="ECO:0000256" key="3">
    <source>
        <dbReference type="ARBA" id="ARBA00022448"/>
    </source>
</evidence>
<dbReference type="Pfam" id="PF05873">
    <property type="entry name" value="Mt_ATP-synt_D"/>
    <property type="match status" value="1"/>
</dbReference>
<gene>
    <name evidence="11" type="ORF">RUM43_001839</name>
</gene>
<dbReference type="GO" id="GO:0045259">
    <property type="term" value="C:proton-transporting ATP synthase complex"/>
    <property type="evidence" value="ECO:0007669"/>
    <property type="project" value="UniProtKB-KW"/>
</dbReference>
<sequence>MAKRLSSSSINWTKLVEILDKRGLSEVHTLKLKSEKFLREVTSQPAELPKLDWAYYKSKIALPGMVDAMKNGYETVKIPYPGDQGYFAKIDKQLQDLKNTHKADMEEMSKSVAELEAKLKKLEAIPPYSQMNNEQFTESGSPYAIIESRPDLWPVGAPRDIKEKEHH</sequence>
<evidence type="ECO:0000256" key="2">
    <source>
        <dbReference type="ARBA" id="ARBA00006842"/>
    </source>
</evidence>
<evidence type="ECO:0000256" key="4">
    <source>
        <dbReference type="ARBA" id="ARBA00022547"/>
    </source>
</evidence>
<dbReference type="AlphaFoldDB" id="A0AAN8SIL8"/>
<dbReference type="InterPro" id="IPR008689">
    <property type="entry name" value="ATP_synth_F0_dsu_mt"/>
</dbReference>
<reference evidence="11 12" key="1">
    <citation type="submission" date="2023-10" db="EMBL/GenBank/DDBJ databases">
        <title>Genomes of two closely related lineages of the louse Polyplax serrata with different host specificities.</title>
        <authorList>
            <person name="Martinu J."/>
            <person name="Tarabai H."/>
            <person name="Stefka J."/>
            <person name="Hypsa V."/>
        </authorList>
    </citation>
    <scope>NUCLEOTIDE SEQUENCE [LARGE SCALE GENOMIC DNA]</scope>
    <source>
        <strain evidence="11">HR10_N</strain>
    </source>
</reference>
<keyword evidence="5" id="KW-0375">Hydrogen ion transport</keyword>
<keyword evidence="3" id="KW-0813">Transport</keyword>
<evidence type="ECO:0000256" key="7">
    <source>
        <dbReference type="ARBA" id="ARBA00023065"/>
    </source>
</evidence>
<keyword evidence="10" id="KW-0175">Coiled coil</keyword>
<name>A0AAN8SIL8_POLSC</name>
<organism evidence="11 12">
    <name type="scientific">Polyplax serrata</name>
    <name type="common">Common mouse louse</name>
    <dbReference type="NCBI Taxonomy" id="468196"/>
    <lineage>
        <taxon>Eukaryota</taxon>
        <taxon>Metazoa</taxon>
        <taxon>Ecdysozoa</taxon>
        <taxon>Arthropoda</taxon>
        <taxon>Hexapoda</taxon>
        <taxon>Insecta</taxon>
        <taxon>Pterygota</taxon>
        <taxon>Neoptera</taxon>
        <taxon>Paraneoptera</taxon>
        <taxon>Psocodea</taxon>
        <taxon>Troctomorpha</taxon>
        <taxon>Phthiraptera</taxon>
        <taxon>Anoplura</taxon>
        <taxon>Polyplacidae</taxon>
        <taxon>Polyplax</taxon>
    </lineage>
</organism>
<keyword evidence="9" id="KW-0472">Membrane</keyword>
<comment type="similarity">
    <text evidence="2">Belongs to the ATPase d subunit family.</text>
</comment>
<keyword evidence="8" id="KW-0496">Mitochondrion</keyword>
<comment type="subcellular location">
    <subcellularLocation>
        <location evidence="1">Mitochondrion inner membrane</location>
    </subcellularLocation>
</comment>
<evidence type="ECO:0000256" key="1">
    <source>
        <dbReference type="ARBA" id="ARBA00004273"/>
    </source>
</evidence>
<keyword evidence="4" id="KW-0138">CF(0)</keyword>
<evidence type="ECO:0000256" key="6">
    <source>
        <dbReference type="ARBA" id="ARBA00022792"/>
    </source>
</evidence>
<keyword evidence="6" id="KW-0999">Mitochondrion inner membrane</keyword>
<evidence type="ECO:0000313" key="12">
    <source>
        <dbReference type="Proteomes" id="UP001372834"/>
    </source>
</evidence>
<protein>
    <recommendedName>
        <fullName evidence="13">ATP synthase subunit d, mitochondrial</fullName>
    </recommendedName>
</protein>
<feature type="coiled-coil region" evidence="10">
    <location>
        <begin position="98"/>
        <end position="125"/>
    </location>
</feature>
<accession>A0AAN8SIL8</accession>
<evidence type="ECO:0008006" key="13">
    <source>
        <dbReference type="Google" id="ProtNLM"/>
    </source>
</evidence>
<evidence type="ECO:0000313" key="11">
    <source>
        <dbReference type="EMBL" id="KAK6645562.1"/>
    </source>
</evidence>
<dbReference type="GO" id="GO:0005743">
    <property type="term" value="C:mitochondrial inner membrane"/>
    <property type="evidence" value="ECO:0007669"/>
    <property type="project" value="UniProtKB-SubCell"/>
</dbReference>
<dbReference type="PANTHER" id="PTHR12700">
    <property type="entry name" value="ATP SYNTHASE SUBUNIT D, MITOCHONDRIAL"/>
    <property type="match status" value="1"/>
</dbReference>
<dbReference type="Proteomes" id="UP001372834">
    <property type="component" value="Unassembled WGS sequence"/>
</dbReference>
<evidence type="ECO:0000256" key="8">
    <source>
        <dbReference type="ARBA" id="ARBA00023128"/>
    </source>
</evidence>
<evidence type="ECO:0000256" key="5">
    <source>
        <dbReference type="ARBA" id="ARBA00022781"/>
    </source>
</evidence>
<evidence type="ECO:0000256" key="9">
    <source>
        <dbReference type="ARBA" id="ARBA00023136"/>
    </source>
</evidence>
<dbReference type="GO" id="GO:0015986">
    <property type="term" value="P:proton motive force-driven ATP synthesis"/>
    <property type="evidence" value="ECO:0007669"/>
    <property type="project" value="InterPro"/>
</dbReference>
<dbReference type="SUPFAM" id="SSF161065">
    <property type="entry name" value="ATP synthase D chain-like"/>
    <property type="match status" value="1"/>
</dbReference>
<comment type="caution">
    <text evidence="11">The sequence shown here is derived from an EMBL/GenBank/DDBJ whole genome shotgun (WGS) entry which is preliminary data.</text>
</comment>
<evidence type="ECO:0000256" key="10">
    <source>
        <dbReference type="SAM" id="Coils"/>
    </source>
</evidence>
<dbReference type="InterPro" id="IPR036228">
    <property type="entry name" value="ATP_synth_F0_dsu_sf_mt"/>
</dbReference>
<dbReference type="Gene3D" id="6.10.280.70">
    <property type="match status" value="1"/>
</dbReference>